<dbReference type="AlphaFoldDB" id="A0A0F9DUU6"/>
<organism evidence="1">
    <name type="scientific">marine sediment metagenome</name>
    <dbReference type="NCBI Taxonomy" id="412755"/>
    <lineage>
        <taxon>unclassified sequences</taxon>
        <taxon>metagenomes</taxon>
        <taxon>ecological metagenomes</taxon>
    </lineage>
</organism>
<accession>A0A0F9DUU6</accession>
<reference evidence="1" key="1">
    <citation type="journal article" date="2015" name="Nature">
        <title>Complex archaea that bridge the gap between prokaryotes and eukaryotes.</title>
        <authorList>
            <person name="Spang A."/>
            <person name="Saw J.H."/>
            <person name="Jorgensen S.L."/>
            <person name="Zaremba-Niedzwiedzka K."/>
            <person name="Martijn J."/>
            <person name="Lind A.E."/>
            <person name="van Eijk R."/>
            <person name="Schleper C."/>
            <person name="Guy L."/>
            <person name="Ettema T.J."/>
        </authorList>
    </citation>
    <scope>NUCLEOTIDE SEQUENCE</scope>
</reference>
<name>A0A0F9DUU6_9ZZZZ</name>
<dbReference type="EMBL" id="LAZR01039985">
    <property type="protein sequence ID" value="KKL15643.1"/>
    <property type="molecule type" value="Genomic_DNA"/>
</dbReference>
<sequence length="102" mass="11174">MTNATSTPTTKTRAPASTHMATNRIRAGWGGLFQISDRRYVIVRKLKGSPCWMATECYPCADAPTGWYSGTDHQYVQASGELDAANAFSSLCQEGKVRLLEL</sequence>
<evidence type="ECO:0000313" key="1">
    <source>
        <dbReference type="EMBL" id="KKL15643.1"/>
    </source>
</evidence>
<protein>
    <submittedName>
        <fullName evidence="1">Uncharacterized protein</fullName>
    </submittedName>
</protein>
<gene>
    <name evidence="1" type="ORF">LCGC14_2503580</name>
</gene>
<proteinExistence type="predicted"/>
<comment type="caution">
    <text evidence="1">The sequence shown here is derived from an EMBL/GenBank/DDBJ whole genome shotgun (WGS) entry which is preliminary data.</text>
</comment>